<protein>
    <submittedName>
        <fullName evidence="2">Uncharacterized protein</fullName>
    </submittedName>
</protein>
<proteinExistence type="predicted"/>
<name>A0AAD6QB50_9ROSI</name>
<dbReference type="EMBL" id="JAQIZT010000010">
    <property type="protein sequence ID" value="KAJ6983618.1"/>
    <property type="molecule type" value="Genomic_DNA"/>
</dbReference>
<evidence type="ECO:0000313" key="2">
    <source>
        <dbReference type="EMBL" id="KAJ6983618.1"/>
    </source>
</evidence>
<keyword evidence="1" id="KW-1133">Transmembrane helix</keyword>
<organism evidence="2 3">
    <name type="scientific">Populus alba x Populus x berolinensis</name>
    <dbReference type="NCBI Taxonomy" id="444605"/>
    <lineage>
        <taxon>Eukaryota</taxon>
        <taxon>Viridiplantae</taxon>
        <taxon>Streptophyta</taxon>
        <taxon>Embryophyta</taxon>
        <taxon>Tracheophyta</taxon>
        <taxon>Spermatophyta</taxon>
        <taxon>Magnoliopsida</taxon>
        <taxon>eudicotyledons</taxon>
        <taxon>Gunneridae</taxon>
        <taxon>Pentapetalae</taxon>
        <taxon>rosids</taxon>
        <taxon>fabids</taxon>
        <taxon>Malpighiales</taxon>
        <taxon>Salicaceae</taxon>
        <taxon>Saliceae</taxon>
        <taxon>Populus</taxon>
    </lineage>
</organism>
<keyword evidence="1" id="KW-0472">Membrane</keyword>
<dbReference type="Proteomes" id="UP001164929">
    <property type="component" value="Chromosome 10"/>
</dbReference>
<reference evidence="2" key="1">
    <citation type="journal article" date="2023" name="Mol. Ecol. Resour.">
        <title>Chromosome-level genome assembly of a triploid poplar Populus alba 'Berolinensis'.</title>
        <authorList>
            <person name="Chen S."/>
            <person name="Yu Y."/>
            <person name="Wang X."/>
            <person name="Wang S."/>
            <person name="Zhang T."/>
            <person name="Zhou Y."/>
            <person name="He R."/>
            <person name="Meng N."/>
            <person name="Wang Y."/>
            <person name="Liu W."/>
            <person name="Liu Z."/>
            <person name="Liu J."/>
            <person name="Guo Q."/>
            <person name="Huang H."/>
            <person name="Sederoff R.R."/>
            <person name="Wang G."/>
            <person name="Qu G."/>
            <person name="Chen S."/>
        </authorList>
    </citation>
    <scope>NUCLEOTIDE SEQUENCE</scope>
    <source>
        <strain evidence="2">SC-2020</strain>
    </source>
</reference>
<accession>A0AAD6QB50</accession>
<dbReference type="AlphaFoldDB" id="A0AAD6QB50"/>
<feature type="transmembrane region" description="Helical" evidence="1">
    <location>
        <begin position="63"/>
        <end position="84"/>
    </location>
</feature>
<keyword evidence="3" id="KW-1185">Reference proteome</keyword>
<comment type="caution">
    <text evidence="2">The sequence shown here is derived from an EMBL/GenBank/DDBJ whole genome shotgun (WGS) entry which is preliminary data.</text>
</comment>
<keyword evidence="1" id="KW-0812">Transmembrane</keyword>
<evidence type="ECO:0000313" key="3">
    <source>
        <dbReference type="Proteomes" id="UP001164929"/>
    </source>
</evidence>
<evidence type="ECO:0000256" key="1">
    <source>
        <dbReference type="SAM" id="Phobius"/>
    </source>
</evidence>
<sequence length="87" mass="9910">MTTLIFTHRTLKMGFSNHVLMQDLIKTGYTVFNGIYMNEQGSLRRGCRVWGGGVLRAVGHRSYAIEIAFSCYLCLQFCILHPLFASF</sequence>
<gene>
    <name evidence="2" type="ORF">NC653_026437</name>
</gene>